<name>A0AAN5I2E6_9BILA</name>
<feature type="non-terminal residue" evidence="1">
    <location>
        <position position="1"/>
    </location>
</feature>
<dbReference type="EMBL" id="BTRK01000004">
    <property type="protein sequence ID" value="GMR49408.1"/>
    <property type="molecule type" value="Genomic_DNA"/>
</dbReference>
<proteinExistence type="predicted"/>
<accession>A0AAN5I2E6</accession>
<organism evidence="1 2">
    <name type="scientific">Pristionchus mayeri</name>
    <dbReference type="NCBI Taxonomy" id="1317129"/>
    <lineage>
        <taxon>Eukaryota</taxon>
        <taxon>Metazoa</taxon>
        <taxon>Ecdysozoa</taxon>
        <taxon>Nematoda</taxon>
        <taxon>Chromadorea</taxon>
        <taxon>Rhabditida</taxon>
        <taxon>Rhabditina</taxon>
        <taxon>Diplogasteromorpha</taxon>
        <taxon>Diplogasteroidea</taxon>
        <taxon>Neodiplogasteridae</taxon>
        <taxon>Pristionchus</taxon>
    </lineage>
</organism>
<evidence type="ECO:0000313" key="2">
    <source>
        <dbReference type="Proteomes" id="UP001328107"/>
    </source>
</evidence>
<keyword evidence="2" id="KW-1185">Reference proteome</keyword>
<comment type="caution">
    <text evidence="1">The sequence shown here is derived from an EMBL/GenBank/DDBJ whole genome shotgun (WGS) entry which is preliminary data.</text>
</comment>
<protein>
    <submittedName>
        <fullName evidence="1">Uncharacterized protein</fullName>
    </submittedName>
</protein>
<gene>
    <name evidence="1" type="ORF">PMAYCL1PPCAC_19603</name>
</gene>
<evidence type="ECO:0000313" key="1">
    <source>
        <dbReference type="EMBL" id="GMR49408.1"/>
    </source>
</evidence>
<dbReference type="AlphaFoldDB" id="A0AAN5I2E6"/>
<dbReference type="Proteomes" id="UP001328107">
    <property type="component" value="Unassembled WGS sequence"/>
</dbReference>
<feature type="non-terminal residue" evidence="1">
    <location>
        <position position="78"/>
    </location>
</feature>
<sequence length="78" mass="9021">AQPFSNERQKTARSLNKLMLLTATLDEKERGRYREYFSAPGLKFKILDYSNLDRNMQISMSCLSESPSSHKFKSTKLS</sequence>
<reference evidence="2" key="1">
    <citation type="submission" date="2022-10" db="EMBL/GenBank/DDBJ databases">
        <title>Genome assembly of Pristionchus species.</title>
        <authorList>
            <person name="Yoshida K."/>
            <person name="Sommer R.J."/>
        </authorList>
    </citation>
    <scope>NUCLEOTIDE SEQUENCE [LARGE SCALE GENOMIC DNA]</scope>
    <source>
        <strain evidence="2">RS5460</strain>
    </source>
</reference>